<evidence type="ECO:0000256" key="4">
    <source>
        <dbReference type="ARBA" id="ARBA00022989"/>
    </source>
</evidence>
<gene>
    <name evidence="7" type="ORF">GPM918_LOCUS36018</name>
    <name evidence="8" type="ORF">SRO942_LOCUS36746</name>
</gene>
<feature type="transmembrane region" description="Helical" evidence="6">
    <location>
        <begin position="199"/>
        <end position="221"/>
    </location>
</feature>
<dbReference type="Gene3D" id="1.10.4160.10">
    <property type="entry name" value="Hydantoin permease"/>
    <property type="match status" value="1"/>
</dbReference>
<feature type="transmembrane region" description="Helical" evidence="6">
    <location>
        <begin position="95"/>
        <end position="112"/>
    </location>
</feature>
<evidence type="ECO:0000313" key="7">
    <source>
        <dbReference type="EMBL" id="CAF1485440.1"/>
    </source>
</evidence>
<evidence type="ECO:0000313" key="8">
    <source>
        <dbReference type="EMBL" id="CAF4349599.1"/>
    </source>
</evidence>
<keyword evidence="5 6" id="KW-0472">Membrane</keyword>
<dbReference type="PANTHER" id="PTHR30618">
    <property type="entry name" value="NCS1 FAMILY PURINE/PYRIMIDINE TRANSPORTER"/>
    <property type="match status" value="1"/>
</dbReference>
<evidence type="ECO:0000313" key="9">
    <source>
        <dbReference type="Proteomes" id="UP000663829"/>
    </source>
</evidence>
<dbReference type="GO" id="GO:0005886">
    <property type="term" value="C:plasma membrane"/>
    <property type="evidence" value="ECO:0007669"/>
    <property type="project" value="TreeGrafter"/>
</dbReference>
<keyword evidence="3 6" id="KW-0812">Transmembrane</keyword>
<dbReference type="AlphaFoldDB" id="A0A815SA47"/>
<evidence type="ECO:0000256" key="3">
    <source>
        <dbReference type="ARBA" id="ARBA00022692"/>
    </source>
</evidence>
<evidence type="ECO:0008006" key="10">
    <source>
        <dbReference type="Google" id="ProtNLM"/>
    </source>
</evidence>
<dbReference type="GO" id="GO:0015205">
    <property type="term" value="F:nucleobase transmembrane transporter activity"/>
    <property type="evidence" value="ECO:0007669"/>
    <property type="project" value="TreeGrafter"/>
</dbReference>
<dbReference type="EMBL" id="CAJOBC010086883">
    <property type="protein sequence ID" value="CAF4349599.1"/>
    <property type="molecule type" value="Genomic_DNA"/>
</dbReference>
<protein>
    <recommendedName>
        <fullName evidence="10">Uracil permease</fullName>
    </recommendedName>
</protein>
<accession>A0A815SA47</accession>
<feature type="transmembrane region" description="Helical" evidence="6">
    <location>
        <begin position="169"/>
        <end position="187"/>
    </location>
</feature>
<keyword evidence="9" id="KW-1185">Reference proteome</keyword>
<dbReference type="InterPro" id="IPR001248">
    <property type="entry name" value="Pur-cyt_permease"/>
</dbReference>
<evidence type="ECO:0000256" key="6">
    <source>
        <dbReference type="SAM" id="Phobius"/>
    </source>
</evidence>
<comment type="caution">
    <text evidence="7">The sequence shown here is derived from an EMBL/GenBank/DDBJ whole genome shotgun (WGS) entry which is preliminary data.</text>
</comment>
<proteinExistence type="inferred from homology"/>
<dbReference type="EMBL" id="CAJNOQ010021396">
    <property type="protein sequence ID" value="CAF1485440.1"/>
    <property type="molecule type" value="Genomic_DNA"/>
</dbReference>
<evidence type="ECO:0000256" key="5">
    <source>
        <dbReference type="ARBA" id="ARBA00023136"/>
    </source>
</evidence>
<reference evidence="7" key="1">
    <citation type="submission" date="2021-02" db="EMBL/GenBank/DDBJ databases">
        <authorList>
            <person name="Nowell W R."/>
        </authorList>
    </citation>
    <scope>NUCLEOTIDE SEQUENCE</scope>
</reference>
<dbReference type="Pfam" id="PF02133">
    <property type="entry name" value="Transp_cyt_pur"/>
    <property type="match status" value="1"/>
</dbReference>
<feature type="non-terminal residue" evidence="7">
    <location>
        <position position="1"/>
    </location>
</feature>
<feature type="transmembrane region" description="Helical" evidence="6">
    <location>
        <begin position="118"/>
        <end position="142"/>
    </location>
</feature>
<dbReference type="InterPro" id="IPR045225">
    <property type="entry name" value="Uracil/uridine/allantoin_perm"/>
</dbReference>
<dbReference type="OrthoDB" id="2018619at2759"/>
<keyword evidence="4 6" id="KW-1133">Transmembrane helix</keyword>
<dbReference type="Proteomes" id="UP000681722">
    <property type="component" value="Unassembled WGS sequence"/>
</dbReference>
<name>A0A815SA47_9BILA</name>
<comment type="similarity">
    <text evidence="2">Belongs to the purine-cytosine permease (2.A.39) family.</text>
</comment>
<evidence type="ECO:0000256" key="1">
    <source>
        <dbReference type="ARBA" id="ARBA00004141"/>
    </source>
</evidence>
<dbReference type="PANTHER" id="PTHR30618:SF0">
    <property type="entry name" value="PURINE-URACIL PERMEASE NCS1"/>
    <property type="match status" value="1"/>
</dbReference>
<dbReference type="Proteomes" id="UP000663829">
    <property type="component" value="Unassembled WGS sequence"/>
</dbReference>
<sequence>LGSDIRDHREILYRMVYEVSKNKFHCKAALGASYNEGIIWDPTILIGHFESRVAKFFAAFAFALATLGTNISANTISAANDLSAMFPKIFNIRRGSFVASLLAWVCVPWYILSSAQGFLAFMSSYSVFLGPIAGVMVSDFWLVRHIGRIQTPELYQPHGKYWYWKGWHWRAYVALICGTTPNLPGFLQQISQSIKVGNAIYIFYVGWLNSFIIGLSLYWLLWKIWPAHDIGEAILVDDVIGSNDGIDKNKLINDTVGSAIVTTEKHSENTDLINTVL</sequence>
<evidence type="ECO:0000256" key="2">
    <source>
        <dbReference type="ARBA" id="ARBA00008974"/>
    </source>
</evidence>
<organism evidence="7 9">
    <name type="scientific">Didymodactylos carnosus</name>
    <dbReference type="NCBI Taxonomy" id="1234261"/>
    <lineage>
        <taxon>Eukaryota</taxon>
        <taxon>Metazoa</taxon>
        <taxon>Spiralia</taxon>
        <taxon>Gnathifera</taxon>
        <taxon>Rotifera</taxon>
        <taxon>Eurotatoria</taxon>
        <taxon>Bdelloidea</taxon>
        <taxon>Philodinida</taxon>
        <taxon>Philodinidae</taxon>
        <taxon>Didymodactylos</taxon>
    </lineage>
</organism>
<comment type="subcellular location">
    <subcellularLocation>
        <location evidence="1">Membrane</location>
        <topology evidence="1">Multi-pass membrane protein</topology>
    </subcellularLocation>
</comment>